<name>A0A8H3HYX7_9AGAM</name>
<evidence type="ECO:0000256" key="1">
    <source>
        <dbReference type="SAM" id="MobiDB-lite"/>
    </source>
</evidence>
<feature type="compositionally biased region" description="Basic and acidic residues" evidence="1">
    <location>
        <begin position="771"/>
        <end position="781"/>
    </location>
</feature>
<evidence type="ECO:0000313" key="2">
    <source>
        <dbReference type="EMBL" id="CAE7173840.1"/>
    </source>
</evidence>
<dbReference type="EMBL" id="CAJNJQ010002378">
    <property type="protein sequence ID" value="CAE7173840.1"/>
    <property type="molecule type" value="Genomic_DNA"/>
</dbReference>
<evidence type="ECO:0000313" key="3">
    <source>
        <dbReference type="Proteomes" id="UP000663827"/>
    </source>
</evidence>
<reference evidence="2" key="1">
    <citation type="submission" date="2021-01" db="EMBL/GenBank/DDBJ databases">
        <authorList>
            <person name="Kaushik A."/>
        </authorList>
    </citation>
    <scope>NUCLEOTIDE SEQUENCE</scope>
    <source>
        <strain evidence="2">AG5</strain>
    </source>
</reference>
<gene>
    <name evidence="2" type="ORF">RDB_LOCUS109452</name>
</gene>
<dbReference type="AlphaFoldDB" id="A0A8H3HYX7"/>
<accession>A0A8H3HYX7</accession>
<feature type="region of interest" description="Disordered" evidence="1">
    <location>
        <begin position="771"/>
        <end position="877"/>
    </location>
</feature>
<protein>
    <submittedName>
        <fullName evidence="2">Uncharacterized protein</fullName>
    </submittedName>
</protein>
<feature type="compositionally biased region" description="Basic residues" evidence="1">
    <location>
        <begin position="860"/>
        <end position="877"/>
    </location>
</feature>
<feature type="compositionally biased region" description="Acidic residues" evidence="1">
    <location>
        <begin position="112"/>
        <end position="152"/>
    </location>
</feature>
<comment type="caution">
    <text evidence="2">The sequence shown here is derived from an EMBL/GenBank/DDBJ whole genome shotgun (WGS) entry which is preliminary data.</text>
</comment>
<organism evidence="2 3">
    <name type="scientific">Rhizoctonia solani</name>
    <dbReference type="NCBI Taxonomy" id="456999"/>
    <lineage>
        <taxon>Eukaryota</taxon>
        <taxon>Fungi</taxon>
        <taxon>Dikarya</taxon>
        <taxon>Basidiomycota</taxon>
        <taxon>Agaricomycotina</taxon>
        <taxon>Agaricomycetes</taxon>
        <taxon>Cantharellales</taxon>
        <taxon>Ceratobasidiaceae</taxon>
        <taxon>Rhizoctonia</taxon>
    </lineage>
</organism>
<sequence>MSSWFTDEETQWMVDNYLDRYLSFDRKQGVTVEGKRMSAMKVFMTELLRDFRQQFPYRHPDTHSRLIPENRRHLRVTSQQEWAKLPTKFRHRFNYLKTRLNKAGTTEHHEMEQDELEGENEDVGEGGDNDEDEDEGEDVDEDEGEGEGGDEGEVNKSSERDEGESAEEASNGWVTEDNVDNDSDDESEADSRSHASESGSPRDVLMQDPSDHGNVAPSKLAKEPRATDSATAVGASQGPPDKSHISVDMTEDYLASAERVQGWRDALEDLWELTTSSWNGRSERELRVRRENTPDNIRQVLDMIAYGVGVESFAAGLIVSKRKGHSAFITSSPRSDPFIQTQAALRGLKRFSTFTATHHGPSLCTDTGCPGPVVYGDFYNENHPRMPRDDNATLERNRVNIFDYQRHKLRWQGGPSEVPYAKIKADAEAGIHEIVKKEAIPATVPYVEDPFNMPEEHITPWVLHLLDGDAARLPEANRFQYTRPDPAGPEVQGYQVERATGFNMNYGPEAYSFALYLQSLNSERPDPRADELPLYNPDDPVFISITPERKAFWTARLPGVPEFTELLDVLTAHDSARPFQAGATFWATITESMPHLNPEVPTMDSGIRHFNTEKGRLLPEFFDSSHSRHSQACLLSCLNWCRPEKFTHPSSGTIMGGPFSVKWAVLMLGHLLLNSHALRRDSRGAQTHYAEISHRVDVTINDQENRQIRDSVIALNNALGESLKLLEASLNDRKRVPADERAVRHSQESHAGFPTEMENCQYFRVIQDDSRAGETHPEGSRHLPQNKAGSSTAASRDVKGKAPETSTKPSLKRAQSKGSSPIRGKRPRASKAGPKSKEEATASPSNALAQLSLAGPSTRTRSKIVTRGRGKRVAGRK</sequence>
<feature type="compositionally biased region" description="Acidic residues" evidence="1">
    <location>
        <begin position="177"/>
        <end position="188"/>
    </location>
</feature>
<feature type="region of interest" description="Disordered" evidence="1">
    <location>
        <begin position="101"/>
        <end position="246"/>
    </location>
</feature>
<proteinExistence type="predicted"/>
<feature type="compositionally biased region" description="Polar residues" evidence="1">
    <location>
        <begin position="842"/>
        <end position="859"/>
    </location>
</feature>
<dbReference type="Proteomes" id="UP000663827">
    <property type="component" value="Unassembled WGS sequence"/>
</dbReference>